<reference evidence="3" key="1">
    <citation type="submission" date="2016-10" db="EMBL/GenBank/DDBJ databases">
        <authorList>
            <person name="Varghese N."/>
            <person name="Submissions S."/>
        </authorList>
    </citation>
    <scope>NUCLEOTIDE SEQUENCE [LARGE SCALE GENOMIC DNA]</scope>
    <source>
        <strain evidence="3">DSM 21743</strain>
    </source>
</reference>
<organism evidence="2 3">
    <name type="scientific">Microlunatus sagamiharensis</name>
    <dbReference type="NCBI Taxonomy" id="546874"/>
    <lineage>
        <taxon>Bacteria</taxon>
        <taxon>Bacillati</taxon>
        <taxon>Actinomycetota</taxon>
        <taxon>Actinomycetes</taxon>
        <taxon>Propionibacteriales</taxon>
        <taxon>Propionibacteriaceae</taxon>
        <taxon>Microlunatus</taxon>
    </lineage>
</organism>
<keyword evidence="1" id="KW-1133">Transmembrane helix</keyword>
<dbReference type="EMBL" id="LT629799">
    <property type="protein sequence ID" value="SDU93703.1"/>
    <property type="molecule type" value="Genomic_DNA"/>
</dbReference>
<feature type="transmembrane region" description="Helical" evidence="1">
    <location>
        <begin position="21"/>
        <end position="46"/>
    </location>
</feature>
<keyword evidence="1" id="KW-0812">Transmembrane</keyword>
<dbReference type="PROSITE" id="PS51318">
    <property type="entry name" value="TAT"/>
    <property type="match status" value="1"/>
</dbReference>
<sequence>MRTSSSDRDQNPLGKALGRRRFLGLVGAGGVGVAGLSVGLPGLAWAETIDAITLGERLNQLAVNYHGSGWTWAEKCQAAQSWAETAVGGLKQDYPTANAARVASGTLHSDMASAPAGSFSWFNASSSGHVVTNIGNGYCINTSPLANGTHFHTFAKNLYISRLADYKVGAYQGWTYRNGVNPQIPVQAWSPGGDDTPTSDWAWNAPDSATQKRVQVALADRNRYSGPQDGQWGVNSVKGIQTTCQNVGYTGPVDGKPGPNTCHYVQVYAKKFGSYTGPVDSVLGPNSWSGFALGLERP</sequence>
<protein>
    <submittedName>
        <fullName evidence="2">Tat (Twin-arginine translocation) pathway signal sequence</fullName>
    </submittedName>
</protein>
<proteinExistence type="predicted"/>
<dbReference type="RefSeq" id="WP_091074484.1">
    <property type="nucleotide sequence ID" value="NZ_LT629799.1"/>
</dbReference>
<dbReference type="InterPro" id="IPR006311">
    <property type="entry name" value="TAT_signal"/>
</dbReference>
<dbReference type="AlphaFoldDB" id="A0A1H2MKE3"/>
<evidence type="ECO:0000256" key="1">
    <source>
        <dbReference type="SAM" id="Phobius"/>
    </source>
</evidence>
<dbReference type="InterPro" id="IPR019546">
    <property type="entry name" value="TAT_signal_bac_arc"/>
</dbReference>
<dbReference type="OrthoDB" id="5126452at2"/>
<evidence type="ECO:0000313" key="3">
    <source>
        <dbReference type="Proteomes" id="UP000198825"/>
    </source>
</evidence>
<name>A0A1H2MKE3_9ACTN</name>
<gene>
    <name evidence="2" type="ORF">SAMN04488544_2246</name>
</gene>
<dbReference type="STRING" id="546874.SAMN04488544_2246"/>
<dbReference type="NCBIfam" id="TIGR01409">
    <property type="entry name" value="TAT_signal_seq"/>
    <property type="match status" value="1"/>
</dbReference>
<evidence type="ECO:0000313" key="2">
    <source>
        <dbReference type="EMBL" id="SDU93703.1"/>
    </source>
</evidence>
<dbReference type="Proteomes" id="UP000198825">
    <property type="component" value="Chromosome I"/>
</dbReference>
<keyword evidence="1" id="KW-0472">Membrane</keyword>
<accession>A0A1H2MKE3</accession>
<keyword evidence="3" id="KW-1185">Reference proteome</keyword>